<accession>A0A1E8E290</accession>
<dbReference type="STRING" id="202956.BJN41_10015"/>
<sequence length="221" mass="24338">MKHFFLILTFGLLITTLSGCATSRGLIQVPTSNQVSTQEASNSKKVIIALVEDERSFQDKPPTADIPSLKGGLAKATAEEKAKAVARKRNGYGKALGDILLEKETVSELLKKRTTLALKKSGYEVLEDNAANRANADLVLNIKINKFWSWFQPGFASIKIHSEIDTDIFNTKKSPAEPIHVYSKVVRSAQVANGTKWIENIDNVLNDYEAKLILSLPKVTP</sequence>
<dbReference type="PROSITE" id="PS51257">
    <property type="entry name" value="PROKAR_LIPOPROTEIN"/>
    <property type="match status" value="1"/>
</dbReference>
<comment type="caution">
    <text evidence="2">The sequence shown here is derived from an EMBL/GenBank/DDBJ whole genome shotgun (WGS) entry which is preliminary data.</text>
</comment>
<keyword evidence="1" id="KW-0732">Signal</keyword>
<organism evidence="2 3">
    <name type="scientific">Acinetobacter towneri</name>
    <dbReference type="NCBI Taxonomy" id="202956"/>
    <lineage>
        <taxon>Bacteria</taxon>
        <taxon>Pseudomonadati</taxon>
        <taxon>Pseudomonadota</taxon>
        <taxon>Gammaproteobacteria</taxon>
        <taxon>Moraxellales</taxon>
        <taxon>Moraxellaceae</taxon>
        <taxon>Acinetobacter</taxon>
    </lineage>
</organism>
<proteinExistence type="predicted"/>
<name>A0A1E8E290_9GAMM</name>
<evidence type="ECO:0000256" key="1">
    <source>
        <dbReference type="SAM" id="SignalP"/>
    </source>
</evidence>
<evidence type="ECO:0000313" key="3">
    <source>
        <dbReference type="Proteomes" id="UP000186931"/>
    </source>
</evidence>
<evidence type="ECO:0000313" key="2">
    <source>
        <dbReference type="EMBL" id="OFE43792.1"/>
    </source>
</evidence>
<gene>
    <name evidence="2" type="ORF">BJN41_10015</name>
</gene>
<keyword evidence="2" id="KW-0282">Flagellum</keyword>
<dbReference type="AlphaFoldDB" id="A0A1E8E290"/>
<dbReference type="RefSeq" id="WP_070153988.1">
    <property type="nucleotide sequence ID" value="NZ_CP090382.1"/>
</dbReference>
<dbReference type="EMBL" id="MKQS01000008">
    <property type="protein sequence ID" value="OFE43792.1"/>
    <property type="molecule type" value="Genomic_DNA"/>
</dbReference>
<reference evidence="2 3" key="1">
    <citation type="submission" date="2016-10" db="EMBL/GenBank/DDBJ databases">
        <title>Genome of airborne Acinetobacter sp. 5-2Ac02 in the hospital environment: Species near to Acinetobacter towneri.</title>
        <authorList>
            <person name="Barbosa B."/>
            <person name="Fernandez-Garcia L."/>
            <person name="Gato E."/>
            <person name="Leao R."/>
            <person name="Albano R."/>
            <person name="Fernandez B."/>
            <person name="Fernandez-Cuenca F."/>
            <person name="Marques E."/>
            <person name="Tomas M."/>
        </authorList>
    </citation>
    <scope>NUCLEOTIDE SEQUENCE [LARGE SCALE GENOMIC DNA]</scope>
    <source>
        <strain evidence="2 3">5-2Ac02</strain>
    </source>
</reference>
<protein>
    <submittedName>
        <fullName evidence="2">Flagellar biosynthesis protein</fullName>
    </submittedName>
</protein>
<dbReference type="Proteomes" id="UP000186931">
    <property type="component" value="Unassembled WGS sequence"/>
</dbReference>
<feature type="signal peptide" evidence="1">
    <location>
        <begin position="1"/>
        <end position="21"/>
    </location>
</feature>
<keyword evidence="2" id="KW-0966">Cell projection</keyword>
<keyword evidence="2" id="KW-0969">Cilium</keyword>
<feature type="chain" id="PRO_5009213300" evidence="1">
    <location>
        <begin position="22"/>
        <end position="221"/>
    </location>
</feature>